<comment type="caution">
    <text evidence="1">The sequence shown here is derived from an EMBL/GenBank/DDBJ whole genome shotgun (WGS) entry which is preliminary data.</text>
</comment>
<organism evidence="1 2">
    <name type="scientific">Amycolatopsis rubida</name>
    <dbReference type="NCBI Taxonomy" id="112413"/>
    <lineage>
        <taxon>Bacteria</taxon>
        <taxon>Bacillati</taxon>
        <taxon>Actinomycetota</taxon>
        <taxon>Actinomycetes</taxon>
        <taxon>Pseudonocardiales</taxon>
        <taxon>Pseudonocardiaceae</taxon>
        <taxon>Amycolatopsis</taxon>
    </lineage>
</organism>
<gene>
    <name evidence="1" type="ORF">G3I59_17830</name>
</gene>
<evidence type="ECO:0000313" key="1">
    <source>
        <dbReference type="EMBL" id="NEC57404.1"/>
    </source>
</evidence>
<protein>
    <submittedName>
        <fullName evidence="1">Tetratricopeptide repeat protein</fullName>
    </submittedName>
</protein>
<reference evidence="1 2" key="1">
    <citation type="submission" date="2020-01" db="EMBL/GenBank/DDBJ databases">
        <title>Insect and environment-associated Actinomycetes.</title>
        <authorList>
            <person name="Currrie C."/>
            <person name="Chevrette M."/>
            <person name="Carlson C."/>
            <person name="Stubbendieck R."/>
            <person name="Wendt-Pienkowski E."/>
        </authorList>
    </citation>
    <scope>NUCLEOTIDE SEQUENCE [LARGE SCALE GENOMIC DNA]</scope>
    <source>
        <strain evidence="1 2">SID8386</strain>
    </source>
</reference>
<dbReference type="EMBL" id="JAAGNC010000089">
    <property type="protein sequence ID" value="NEC57404.1"/>
    <property type="molecule type" value="Genomic_DNA"/>
</dbReference>
<proteinExistence type="predicted"/>
<keyword evidence="2" id="KW-1185">Reference proteome</keyword>
<sequence length="381" mass="41477">MAETRLQAVRRHLGYKADDVIKMLLRRADALAVPVMSATSLKTKLSRWENGKEAVSQPYRRLFRDVYGRTSEELGFPQEEANDEADELISRLAQARSVDAETVEVFKRQVEQARHVDRRFGGVALLDQLRSNIEQLQGFLGFSTTNGQRQALAGVLTEASALAGWEALDRNAIRQAWEHHETAKAAAREAGSPILLAHSTAQQAFILIDLGEVQAAVDQLAEARALAERTAPPVLRAWMAAAHGEGLAAANQRDDALRAFDAAGTHLPADPVDPALPFLFLGGAHLDRWRGNALSKLGEPDAIQQLTAALPLLPPDFIRAKTGMLVDLAFAYAAAGDRDASLDHARQARRLASQIKSDRQLRRLSGLILPGSAADAVRFAS</sequence>
<accession>A0ABX0BSZ9</accession>
<dbReference type="RefSeq" id="WP_067593844.1">
    <property type="nucleotide sequence ID" value="NZ_JAAGNC010000089.1"/>
</dbReference>
<dbReference type="SUPFAM" id="SSF48452">
    <property type="entry name" value="TPR-like"/>
    <property type="match status" value="1"/>
</dbReference>
<dbReference type="Gene3D" id="1.25.40.10">
    <property type="entry name" value="Tetratricopeptide repeat domain"/>
    <property type="match status" value="1"/>
</dbReference>
<evidence type="ECO:0000313" key="2">
    <source>
        <dbReference type="Proteomes" id="UP000470404"/>
    </source>
</evidence>
<name>A0ABX0BSZ9_9PSEU</name>
<dbReference type="InterPro" id="IPR011990">
    <property type="entry name" value="TPR-like_helical_dom_sf"/>
</dbReference>
<dbReference type="Proteomes" id="UP000470404">
    <property type="component" value="Unassembled WGS sequence"/>
</dbReference>